<dbReference type="SMART" id="SM00415">
    <property type="entry name" value="HSF"/>
    <property type="match status" value="1"/>
</dbReference>
<dbReference type="Gene3D" id="1.10.10.10">
    <property type="entry name" value="Winged helix-like DNA-binding domain superfamily/Winged helix DNA-binding domain"/>
    <property type="match status" value="1"/>
</dbReference>
<keyword evidence="9" id="KW-1185">Reference proteome</keyword>
<keyword evidence="4" id="KW-0539">Nucleus</keyword>
<feature type="coiled-coil region" evidence="6">
    <location>
        <begin position="128"/>
        <end position="155"/>
    </location>
</feature>
<dbReference type="SUPFAM" id="SSF46785">
    <property type="entry name" value="Winged helix' DNA-binding domain"/>
    <property type="match status" value="1"/>
</dbReference>
<name>I1BXQ2_RHIO9</name>
<dbReference type="GO" id="GO:0005634">
    <property type="term" value="C:nucleus"/>
    <property type="evidence" value="ECO:0007669"/>
    <property type="project" value="UniProtKB-SubCell"/>
</dbReference>
<dbReference type="InterPro" id="IPR000232">
    <property type="entry name" value="HSF_DNA-bd"/>
</dbReference>
<proteinExistence type="inferred from homology"/>
<dbReference type="InParanoid" id="I1BXQ2"/>
<evidence type="ECO:0000256" key="3">
    <source>
        <dbReference type="ARBA" id="ARBA00023125"/>
    </source>
</evidence>
<accession>I1BXQ2</accession>
<organism evidence="8 9">
    <name type="scientific">Rhizopus delemar (strain RA 99-880 / ATCC MYA-4621 / FGSC 9543 / NRRL 43880)</name>
    <name type="common">Mucormycosis agent</name>
    <name type="synonym">Rhizopus arrhizus var. delemar</name>
    <dbReference type="NCBI Taxonomy" id="246409"/>
    <lineage>
        <taxon>Eukaryota</taxon>
        <taxon>Fungi</taxon>
        <taxon>Fungi incertae sedis</taxon>
        <taxon>Mucoromycota</taxon>
        <taxon>Mucoromycotina</taxon>
        <taxon>Mucoromycetes</taxon>
        <taxon>Mucorales</taxon>
        <taxon>Mucorineae</taxon>
        <taxon>Rhizopodaceae</taxon>
        <taxon>Rhizopus</taxon>
    </lineage>
</organism>
<dbReference type="EMBL" id="CH476735">
    <property type="protein sequence ID" value="EIE80982.1"/>
    <property type="molecule type" value="Genomic_DNA"/>
</dbReference>
<comment type="similarity">
    <text evidence="2 5">Belongs to the HSF family.</text>
</comment>
<sequence>MPESKYISIPQSTIDDGYNFTYKRHSISSASSSGSLWEEERHQKQLSTKAVNIFIGKLFRYGFHKINKSPRGQRGNNEFELWEFSHPRFQKDRPDLLEGIKRKAMDSEILRRENNDIHTTVATMQSSQADLLHRYKELQNNYSNLLQSVEEMKKSQLQQQILIKSLMQKNSAKEASPSNSDMTITPHPVSQYIQQLPQLPQDILCPSVNQDQFWHLPPSPVLSNHLLSPSFGNMQLTNINPQ</sequence>
<dbReference type="STRING" id="246409.I1BXQ2"/>
<dbReference type="Pfam" id="PF00447">
    <property type="entry name" value="HSF_DNA-bind"/>
    <property type="match status" value="1"/>
</dbReference>
<evidence type="ECO:0000256" key="1">
    <source>
        <dbReference type="ARBA" id="ARBA00004123"/>
    </source>
</evidence>
<keyword evidence="6" id="KW-0175">Coiled coil</keyword>
<evidence type="ECO:0000313" key="9">
    <source>
        <dbReference type="Proteomes" id="UP000009138"/>
    </source>
</evidence>
<evidence type="ECO:0000259" key="7">
    <source>
        <dbReference type="SMART" id="SM00415"/>
    </source>
</evidence>
<dbReference type="InterPro" id="IPR036390">
    <property type="entry name" value="WH_DNA-bd_sf"/>
</dbReference>
<dbReference type="GO" id="GO:0043565">
    <property type="term" value="F:sequence-specific DNA binding"/>
    <property type="evidence" value="ECO:0007669"/>
    <property type="project" value="InterPro"/>
</dbReference>
<dbReference type="GeneID" id="93612658"/>
<dbReference type="InterPro" id="IPR036388">
    <property type="entry name" value="WH-like_DNA-bd_sf"/>
</dbReference>
<dbReference type="PANTHER" id="PTHR10015">
    <property type="entry name" value="HEAT SHOCK TRANSCRIPTION FACTOR"/>
    <property type="match status" value="1"/>
</dbReference>
<dbReference type="OrthoDB" id="60033at2759"/>
<evidence type="ECO:0000313" key="8">
    <source>
        <dbReference type="EMBL" id="EIE80982.1"/>
    </source>
</evidence>
<dbReference type="PANTHER" id="PTHR10015:SF427">
    <property type="entry name" value="HEAT SHOCK FACTOR PROTEIN"/>
    <property type="match status" value="1"/>
</dbReference>
<dbReference type="VEuPathDB" id="FungiDB:RO3G_05687"/>
<dbReference type="OMA" id="HWEDDES"/>
<dbReference type="AlphaFoldDB" id="I1BXQ2"/>
<reference evidence="8 9" key="1">
    <citation type="journal article" date="2009" name="PLoS Genet.">
        <title>Genomic analysis of the basal lineage fungus Rhizopus oryzae reveals a whole-genome duplication.</title>
        <authorList>
            <person name="Ma L.-J."/>
            <person name="Ibrahim A.S."/>
            <person name="Skory C."/>
            <person name="Grabherr M.G."/>
            <person name="Burger G."/>
            <person name="Butler M."/>
            <person name="Elias M."/>
            <person name="Idnurm A."/>
            <person name="Lang B.F."/>
            <person name="Sone T."/>
            <person name="Abe A."/>
            <person name="Calvo S.E."/>
            <person name="Corrochano L.M."/>
            <person name="Engels R."/>
            <person name="Fu J."/>
            <person name="Hansberg W."/>
            <person name="Kim J.-M."/>
            <person name="Kodira C.D."/>
            <person name="Koehrsen M.J."/>
            <person name="Liu B."/>
            <person name="Miranda-Saavedra D."/>
            <person name="O'Leary S."/>
            <person name="Ortiz-Castellanos L."/>
            <person name="Poulter R."/>
            <person name="Rodriguez-Romero J."/>
            <person name="Ruiz-Herrera J."/>
            <person name="Shen Y.-Q."/>
            <person name="Zeng Q."/>
            <person name="Galagan J."/>
            <person name="Birren B.W."/>
            <person name="Cuomo C.A."/>
            <person name="Wickes B.L."/>
        </authorList>
    </citation>
    <scope>NUCLEOTIDE SEQUENCE [LARGE SCALE GENOMIC DNA]</scope>
    <source>
        <strain evidence="9">RA 99-880 / ATCC MYA-4621 / FGSC 9543 / NRRL 43880</strain>
    </source>
</reference>
<gene>
    <name evidence="8" type="ORF">RO3G_05687</name>
</gene>
<evidence type="ECO:0000256" key="6">
    <source>
        <dbReference type="SAM" id="Coils"/>
    </source>
</evidence>
<dbReference type="GO" id="GO:0003700">
    <property type="term" value="F:DNA-binding transcription factor activity"/>
    <property type="evidence" value="ECO:0007669"/>
    <property type="project" value="InterPro"/>
</dbReference>
<evidence type="ECO:0000256" key="5">
    <source>
        <dbReference type="RuleBase" id="RU004020"/>
    </source>
</evidence>
<evidence type="ECO:0000256" key="4">
    <source>
        <dbReference type="ARBA" id="ARBA00023242"/>
    </source>
</evidence>
<evidence type="ECO:0000256" key="2">
    <source>
        <dbReference type="ARBA" id="ARBA00006403"/>
    </source>
</evidence>
<keyword evidence="3" id="KW-0238">DNA-binding</keyword>
<dbReference type="Proteomes" id="UP000009138">
    <property type="component" value="Unassembled WGS sequence"/>
</dbReference>
<protein>
    <recommendedName>
        <fullName evidence="7">HSF-type DNA-binding domain-containing protein</fullName>
    </recommendedName>
</protein>
<feature type="domain" description="HSF-type DNA-binding" evidence="7">
    <location>
        <begin position="13"/>
        <end position="103"/>
    </location>
</feature>
<dbReference type="RefSeq" id="XP_067516378.1">
    <property type="nucleotide sequence ID" value="XM_067660277.1"/>
</dbReference>
<comment type="subcellular location">
    <subcellularLocation>
        <location evidence="1">Nucleus</location>
    </subcellularLocation>
</comment>